<reference evidence="1 2" key="1">
    <citation type="journal article" date="2013" name="Plant Cell">
        <title>The transition from a phytopathogenic smut ancestor to an anamorphic biocontrol agent deciphered by comparative whole-genome analysis.</title>
        <authorList>
            <person name="Lefebvre F."/>
            <person name="Joly D.L."/>
            <person name="Labbe C."/>
            <person name="Teichmann B."/>
            <person name="Linning R."/>
            <person name="Belzile F."/>
            <person name="Bakkeren G."/>
            <person name="Belanger R.R."/>
        </authorList>
    </citation>
    <scope>NUCLEOTIDE SEQUENCE [LARGE SCALE GENOMIC DNA]</scope>
    <source>
        <strain evidence="1 2">PF-1</strain>
    </source>
</reference>
<proteinExistence type="predicted"/>
<evidence type="ECO:0008006" key="3">
    <source>
        <dbReference type="Google" id="ProtNLM"/>
    </source>
</evidence>
<name>A0A061HE95_9BASI</name>
<dbReference type="AlphaFoldDB" id="A0A061HE95"/>
<accession>A0A061HE95</accession>
<sequence length="612" mass="67674">MPASPVLPSRLQSTLSTLLLLGLSLLLAPASFAVAAFFSLTHPSSTSRSKRQHRGRAIQGRRPKTVLINGARMQKSLAACRAFGRQGWRVVLVEERGWGNLASARFSNSVSAFHLIAPSSLPARDGGKRTPYIEALLDVARREDVDLFFPCSGAGSTGQDAEFADLLLTETGGKVRSIIQSPELVETLHEKDKFITLLDQLELPAPRSDIVYSVKEALDTLRQPGYPLCILKCAAELDDVGRADLTTYPLTDAKSGRADWAATERRLSNLPIPLCDQTPYILQEFIGDRDPAQRASEWCTHATVIDGEMTAFVCCPSNDMLMTYHPAGNTHIGRLALEWTHSFLERLRALSERDGSEWPRHRLLGRDAPEQAGITGAFSMDFIYQPATADGSSPERLVAIECNPRVHTAICLLSGYSHLADALTPSSLRSSEVVHRFPVMEQAPARDVDLFASSSSPRRPAGLGERFGRAKNLIQLAYADRSNLSKSWIGHDLPARILPALLPRWVDSLTSRVHPLWRPYAALALKDQKSLVAIPAAAEDGEPTKAPRSTVFDLDMPAVIPPLTDPSFAKDDPWPYFALYHLQWPQLLLWQLLVRRNKWSRINVSTARIFEC</sequence>
<dbReference type="HOGENOM" id="CLU_026180_1_0_1"/>
<evidence type="ECO:0000313" key="1">
    <source>
        <dbReference type="EMBL" id="EPQ28931.1"/>
    </source>
</evidence>
<dbReference type="RefSeq" id="XP_007879441.1">
    <property type="nucleotide sequence ID" value="XM_007881250.1"/>
</dbReference>
<dbReference type="Proteomes" id="UP000053664">
    <property type="component" value="Unassembled WGS sequence"/>
</dbReference>
<dbReference type="GeneID" id="19317839"/>
<dbReference type="OrthoDB" id="186626at2759"/>
<dbReference type="EMBL" id="KE361633">
    <property type="protein sequence ID" value="EPQ28931.1"/>
    <property type="molecule type" value="Genomic_DNA"/>
</dbReference>
<dbReference type="SUPFAM" id="SSF56059">
    <property type="entry name" value="Glutathione synthetase ATP-binding domain-like"/>
    <property type="match status" value="1"/>
</dbReference>
<organism evidence="1 2">
    <name type="scientific">Pseudozyma flocculosa PF-1</name>
    <dbReference type="NCBI Taxonomy" id="1277687"/>
    <lineage>
        <taxon>Eukaryota</taxon>
        <taxon>Fungi</taxon>
        <taxon>Dikarya</taxon>
        <taxon>Basidiomycota</taxon>
        <taxon>Ustilaginomycotina</taxon>
        <taxon>Ustilaginomycetes</taxon>
        <taxon>Ustilaginales</taxon>
        <taxon>Ustilaginaceae</taxon>
        <taxon>Pseudozyma</taxon>
    </lineage>
</organism>
<dbReference type="eggNOG" id="ENOG502RZZG">
    <property type="taxonomic scope" value="Eukaryota"/>
</dbReference>
<dbReference type="KEGG" id="pfp:PFL1_03731"/>
<evidence type="ECO:0000313" key="2">
    <source>
        <dbReference type="Proteomes" id="UP000053664"/>
    </source>
</evidence>
<gene>
    <name evidence="1" type="ORF">PFL1_03731</name>
</gene>
<protein>
    <recommendedName>
        <fullName evidence="3">ATP-grasp domain-containing protein</fullName>
    </recommendedName>
</protein>